<dbReference type="InterPro" id="IPR038765">
    <property type="entry name" value="Papain-like_cys_pep_sf"/>
</dbReference>
<evidence type="ECO:0000313" key="3">
    <source>
        <dbReference type="Proteomes" id="UP000294933"/>
    </source>
</evidence>
<dbReference type="Proteomes" id="UP000294933">
    <property type="component" value="Unassembled WGS sequence"/>
</dbReference>
<dbReference type="AlphaFoldDB" id="A0A4Y7PHA6"/>
<evidence type="ECO:0000256" key="1">
    <source>
        <dbReference type="SAM" id="MobiDB-lite"/>
    </source>
</evidence>
<sequence>MAAPSETFIPKLWINCGKKFSKLDLPDHVEREWDRLLAIPTAYQDAITNRHLTVSTLLQHTSLPCLDNAAVKINTNECFSKDPPSLPIHPQFLKRSIPPHPFLLSLLRVAGQAWLDGNQSVIDWRFNERLPFWVLTYWRDLARTVEARRDWIKADEFLKELANGSGPHPEKVHEFRDIFHSIGWGVPMRGAGEFLEMQDLVALVTGRWLKNEIHYSIYMEVMNLLRKLTSDSNAYPSRRFRSLECLGSDLASGRTRVLIFPVFVHENHWAVFSVNAEEETIRYSDSLDSSPQPNDLVVIKRWLAHHGFNNLHEGEPLAHAHQTDGFSCGPITANTIKHAVFGAPLWTLANREIYRLDLATKLIDSHLDSSDNDLTFNESKARSYPVSPPRNAPPLAVTTILSPSPPPIATDTGVRPKVDPNSTQTASSKEKIKIDLRSEPNAGGLFKHFNRLSREEWTEWEAKRDARAREEAKLQQEDRESLKEQRALDEILQKEQVRAGNRERKRCERERKKEARNIRSTSLGLHDSLSSTPTLSMSIAEVTRPKRSIIANLPTDAKGRGRKRKRDHENAVRVNWQLPLTWAMILEARVRVRGWSPREITNQAKRMSPAVFSGLNEQVLGRWIQREPVKGETGPLPRWKKKVLDRAEAGIEPGGQFTRTGVLADYPELIATILRHFENLREAGISISVVTARGIIIAMIEHHAPEVFTRVAKDGSVFRCCDSWVKKFLRANLRWVMRSSTRAAQKIPLNTEEQIRHSFLRHVLTF</sequence>
<name>A0A4Y7PHA6_9AGAM</name>
<dbReference type="OrthoDB" id="3268677at2759"/>
<evidence type="ECO:0008006" key="4">
    <source>
        <dbReference type="Google" id="ProtNLM"/>
    </source>
</evidence>
<proteinExistence type="predicted"/>
<dbReference type="SUPFAM" id="SSF54001">
    <property type="entry name" value="Cysteine proteinases"/>
    <property type="match status" value="1"/>
</dbReference>
<accession>A0A4Y7PHA6</accession>
<dbReference type="VEuPathDB" id="FungiDB:BD410DRAFT_845670"/>
<feature type="region of interest" description="Disordered" evidence="1">
    <location>
        <begin position="497"/>
        <end position="517"/>
    </location>
</feature>
<protein>
    <recommendedName>
        <fullName evidence="4">Ubiquitin-like protease family profile domain-containing protein</fullName>
    </recommendedName>
</protein>
<organism evidence="2 3">
    <name type="scientific">Rickenella mellea</name>
    <dbReference type="NCBI Taxonomy" id="50990"/>
    <lineage>
        <taxon>Eukaryota</taxon>
        <taxon>Fungi</taxon>
        <taxon>Dikarya</taxon>
        <taxon>Basidiomycota</taxon>
        <taxon>Agaricomycotina</taxon>
        <taxon>Agaricomycetes</taxon>
        <taxon>Hymenochaetales</taxon>
        <taxon>Rickenellaceae</taxon>
        <taxon>Rickenella</taxon>
    </lineage>
</organism>
<dbReference type="Gene3D" id="3.40.395.10">
    <property type="entry name" value="Adenoviral Proteinase, Chain A"/>
    <property type="match status" value="1"/>
</dbReference>
<gene>
    <name evidence="2" type="ORF">BD410DRAFT_845670</name>
</gene>
<evidence type="ECO:0000313" key="2">
    <source>
        <dbReference type="EMBL" id="TDL14854.1"/>
    </source>
</evidence>
<dbReference type="EMBL" id="ML170303">
    <property type="protein sequence ID" value="TDL14854.1"/>
    <property type="molecule type" value="Genomic_DNA"/>
</dbReference>
<keyword evidence="3" id="KW-1185">Reference proteome</keyword>
<dbReference type="STRING" id="50990.A0A4Y7PHA6"/>
<feature type="region of interest" description="Disordered" evidence="1">
    <location>
        <begin position="402"/>
        <end position="430"/>
    </location>
</feature>
<reference evidence="2 3" key="1">
    <citation type="submission" date="2018-06" db="EMBL/GenBank/DDBJ databases">
        <title>A transcriptomic atlas of mushroom development highlights an independent origin of complex multicellularity.</title>
        <authorList>
            <consortium name="DOE Joint Genome Institute"/>
            <person name="Krizsan K."/>
            <person name="Almasi E."/>
            <person name="Merenyi Z."/>
            <person name="Sahu N."/>
            <person name="Viragh M."/>
            <person name="Koszo T."/>
            <person name="Mondo S."/>
            <person name="Kiss B."/>
            <person name="Balint B."/>
            <person name="Kues U."/>
            <person name="Barry K."/>
            <person name="Hegedus J.C."/>
            <person name="Henrissat B."/>
            <person name="Johnson J."/>
            <person name="Lipzen A."/>
            <person name="Ohm R."/>
            <person name="Nagy I."/>
            <person name="Pangilinan J."/>
            <person name="Yan J."/>
            <person name="Xiong Y."/>
            <person name="Grigoriev I.V."/>
            <person name="Hibbett D.S."/>
            <person name="Nagy L.G."/>
        </authorList>
    </citation>
    <scope>NUCLEOTIDE SEQUENCE [LARGE SCALE GENOMIC DNA]</scope>
    <source>
        <strain evidence="2 3">SZMC22713</strain>
    </source>
</reference>